<evidence type="ECO:0000256" key="5">
    <source>
        <dbReference type="ARBA" id="ARBA00023002"/>
    </source>
</evidence>
<evidence type="ECO:0000259" key="6">
    <source>
        <dbReference type="PROSITE" id="PS50255"/>
    </source>
</evidence>
<proteinExistence type="inferred from homology"/>
<dbReference type="Gene3D" id="1.20.140.10">
    <property type="entry name" value="Butyryl-CoA Dehydrogenase, subunit A, domain 3"/>
    <property type="match status" value="1"/>
</dbReference>
<gene>
    <name evidence="7" type="ORF">M427DRAFT_111648</name>
</gene>
<dbReference type="InterPro" id="IPR009100">
    <property type="entry name" value="AcylCoA_DH/oxidase_NM_dom_sf"/>
</dbReference>
<reference evidence="7 8" key="1">
    <citation type="journal article" date="2015" name="Genome Biol. Evol.">
        <title>Phylogenomic analyses indicate that early fungi evolved digesting cell walls of algal ancestors of land plants.</title>
        <authorList>
            <person name="Chang Y."/>
            <person name="Wang S."/>
            <person name="Sekimoto S."/>
            <person name="Aerts A.L."/>
            <person name="Choi C."/>
            <person name="Clum A."/>
            <person name="LaButti K.M."/>
            <person name="Lindquist E.A."/>
            <person name="Yee Ngan C."/>
            <person name="Ohm R.A."/>
            <person name="Salamov A.A."/>
            <person name="Grigoriev I.V."/>
            <person name="Spatafora J.W."/>
            <person name="Berbee M.L."/>
        </authorList>
    </citation>
    <scope>NUCLEOTIDE SEQUENCE [LARGE SCALE GENOMIC DNA]</scope>
    <source>
        <strain evidence="7 8">JEL478</strain>
    </source>
</reference>
<dbReference type="Pfam" id="PF02771">
    <property type="entry name" value="Acyl-CoA_dh_N"/>
    <property type="match status" value="1"/>
</dbReference>
<dbReference type="InterPro" id="IPR001199">
    <property type="entry name" value="Cyt_B5-like_heme/steroid-bd"/>
</dbReference>
<dbReference type="PANTHER" id="PTHR48083:SF28">
    <property type="entry name" value="ACYL-COA DEHYDROGENASE FAMILY PROTEIN (AFU_ORTHOLOGUE AFUA_6G10880)-RELATED"/>
    <property type="match status" value="1"/>
</dbReference>
<dbReference type="OrthoDB" id="10254877at2759"/>
<dbReference type="Pfam" id="PF00173">
    <property type="entry name" value="Cyt-b5"/>
    <property type="match status" value="1"/>
</dbReference>
<dbReference type="Proteomes" id="UP000070544">
    <property type="component" value="Unassembled WGS sequence"/>
</dbReference>
<evidence type="ECO:0000256" key="1">
    <source>
        <dbReference type="ARBA" id="ARBA00001974"/>
    </source>
</evidence>
<dbReference type="OMA" id="MFHELIV"/>
<dbReference type="Pfam" id="PF02770">
    <property type="entry name" value="Acyl-CoA_dh_M"/>
    <property type="match status" value="1"/>
</dbReference>
<feature type="domain" description="Cytochrome b5 heme-binding" evidence="6">
    <location>
        <begin position="2"/>
        <end position="79"/>
    </location>
</feature>
<protein>
    <submittedName>
        <fullName evidence="7">Acyl-CoA dehydrogenase NM domain-like protein</fullName>
    </submittedName>
</protein>
<dbReference type="GO" id="GO:0003995">
    <property type="term" value="F:acyl-CoA dehydrogenase activity"/>
    <property type="evidence" value="ECO:0007669"/>
    <property type="project" value="InterPro"/>
</dbReference>
<dbReference type="Gene3D" id="2.40.110.10">
    <property type="entry name" value="Butyryl-CoA Dehydrogenase, subunit A, domain 2"/>
    <property type="match status" value="1"/>
</dbReference>
<dbReference type="InterPro" id="IPR046373">
    <property type="entry name" value="Acyl-CoA_Oxase/DH_mid-dom_sf"/>
</dbReference>
<dbReference type="InterPro" id="IPR037069">
    <property type="entry name" value="AcylCoA_DH/ox_N_sf"/>
</dbReference>
<dbReference type="InterPro" id="IPR013786">
    <property type="entry name" value="AcylCoA_DH/ox_N"/>
</dbReference>
<dbReference type="SUPFAM" id="SSF55856">
    <property type="entry name" value="Cytochrome b5-like heme/steroid binding domain"/>
    <property type="match status" value="1"/>
</dbReference>
<evidence type="ECO:0000256" key="3">
    <source>
        <dbReference type="ARBA" id="ARBA00022630"/>
    </source>
</evidence>
<dbReference type="AlphaFoldDB" id="A0A139AH54"/>
<dbReference type="InterPro" id="IPR036250">
    <property type="entry name" value="AcylCo_DH-like_C"/>
</dbReference>
<keyword evidence="8" id="KW-1185">Reference proteome</keyword>
<dbReference type="GO" id="GO:0005737">
    <property type="term" value="C:cytoplasm"/>
    <property type="evidence" value="ECO:0007669"/>
    <property type="project" value="TreeGrafter"/>
</dbReference>
<evidence type="ECO:0000313" key="8">
    <source>
        <dbReference type="Proteomes" id="UP000070544"/>
    </source>
</evidence>
<dbReference type="GO" id="GO:0033539">
    <property type="term" value="P:fatty acid beta-oxidation using acyl-CoA dehydrogenase"/>
    <property type="evidence" value="ECO:0007669"/>
    <property type="project" value="TreeGrafter"/>
</dbReference>
<accession>A0A139AH54</accession>
<dbReference type="EMBL" id="KQ965758">
    <property type="protein sequence ID" value="KXS16029.1"/>
    <property type="molecule type" value="Genomic_DNA"/>
</dbReference>
<name>A0A139AH54_GONPJ</name>
<comment type="cofactor">
    <cofactor evidence="1">
        <name>FAD</name>
        <dbReference type="ChEBI" id="CHEBI:57692"/>
    </cofactor>
</comment>
<dbReference type="STRING" id="1344416.A0A139AH54"/>
<dbReference type="InterPro" id="IPR050741">
    <property type="entry name" value="Acyl-CoA_dehydrogenase"/>
</dbReference>
<dbReference type="SMART" id="SM01117">
    <property type="entry name" value="Cyt-b5"/>
    <property type="match status" value="1"/>
</dbReference>
<dbReference type="SUPFAM" id="SSF47203">
    <property type="entry name" value="Acyl-CoA dehydrogenase C-terminal domain-like"/>
    <property type="match status" value="1"/>
</dbReference>
<dbReference type="PROSITE" id="PS00072">
    <property type="entry name" value="ACYL_COA_DH_1"/>
    <property type="match status" value="1"/>
</dbReference>
<dbReference type="Gene3D" id="1.10.540.10">
    <property type="entry name" value="Acyl-CoA dehydrogenase/oxidase, N-terminal domain"/>
    <property type="match status" value="1"/>
</dbReference>
<dbReference type="Pfam" id="PF00441">
    <property type="entry name" value="Acyl-CoA_dh_1"/>
    <property type="match status" value="1"/>
</dbReference>
<comment type="similarity">
    <text evidence="2">Belongs to the acyl-CoA dehydrogenase family.</text>
</comment>
<organism evidence="7 8">
    <name type="scientific">Gonapodya prolifera (strain JEL478)</name>
    <name type="common">Monoblepharis prolifera</name>
    <dbReference type="NCBI Taxonomy" id="1344416"/>
    <lineage>
        <taxon>Eukaryota</taxon>
        <taxon>Fungi</taxon>
        <taxon>Fungi incertae sedis</taxon>
        <taxon>Chytridiomycota</taxon>
        <taxon>Chytridiomycota incertae sedis</taxon>
        <taxon>Monoblepharidomycetes</taxon>
        <taxon>Monoblepharidales</taxon>
        <taxon>Gonapodyaceae</taxon>
        <taxon>Gonapodya</taxon>
    </lineage>
</organism>
<keyword evidence="5" id="KW-0560">Oxidoreductase</keyword>
<dbReference type="InterPro" id="IPR036400">
    <property type="entry name" value="Cyt_B5-like_heme/steroid_sf"/>
</dbReference>
<dbReference type="PANTHER" id="PTHR48083">
    <property type="entry name" value="MEDIUM-CHAIN SPECIFIC ACYL-COA DEHYDROGENASE, MITOCHONDRIAL-RELATED"/>
    <property type="match status" value="1"/>
</dbReference>
<keyword evidence="4" id="KW-0274">FAD</keyword>
<dbReference type="PROSITE" id="PS50255">
    <property type="entry name" value="CYTOCHROME_B5_2"/>
    <property type="match status" value="1"/>
</dbReference>
<keyword evidence="3" id="KW-0285">Flavoprotein</keyword>
<sequence length="544" mass="59536">MSRSLTASEVSQHSTATDAWIIIDGDVYDVTKFADEHPGGKKILLKVAGKDASKEFRQFHDVAVVLGQYGSKLKIGKVASALADAKKTGPVAAPKANPLLTGVNGTFGDLAPFAEPSWYQDWYTPYYDESHKKLRAHMREWSTKNTWIQYYAEWDSLIKADKAPPRWAFEEIGKAGLFRVIVGPPWQAPDMPGVPELPMGIKSKDWNMFHELIVLDELGASGTLANALFGGQAFAIPPIMKYGSEKMKREFVPALYSGKTTAALAITEPHAGSDVQSITTTAKLSDDGKFWIVNGEKKWITGGIWADWFTTAVRTGGPGGAGVSVMMIPRAPGVKTRCLETSGGVMGGTSYVTFEDVKVPVDMIIGEVNKGLRVLMTNFNHERILICIGAARSARVCYQEALHYAHKRKTFGKFLIEHPVIRAKFAEMARAIESSQAWIENLCYQMDKTPRHLQDMRLGGPIALCKLQCSRTVELCAREASQILGGIAYTKGGIGGKVEATYRSNRGTAIPGGSEEIMADLGIRQHLKWANSMGANLANLNLHL</sequence>
<dbReference type="SUPFAM" id="SSF56645">
    <property type="entry name" value="Acyl-CoA dehydrogenase NM domain-like"/>
    <property type="match status" value="1"/>
</dbReference>
<dbReference type="InterPro" id="IPR006091">
    <property type="entry name" value="Acyl-CoA_Oxase/DH_mid-dom"/>
</dbReference>
<evidence type="ECO:0000313" key="7">
    <source>
        <dbReference type="EMBL" id="KXS16029.1"/>
    </source>
</evidence>
<evidence type="ECO:0000256" key="4">
    <source>
        <dbReference type="ARBA" id="ARBA00022827"/>
    </source>
</evidence>
<dbReference type="GO" id="GO:0050660">
    <property type="term" value="F:flavin adenine dinucleotide binding"/>
    <property type="evidence" value="ECO:0007669"/>
    <property type="project" value="InterPro"/>
</dbReference>
<evidence type="ECO:0000256" key="2">
    <source>
        <dbReference type="ARBA" id="ARBA00009347"/>
    </source>
</evidence>
<dbReference type="InterPro" id="IPR009075">
    <property type="entry name" value="AcylCo_DH/oxidase_C"/>
</dbReference>
<dbReference type="InterPro" id="IPR006089">
    <property type="entry name" value="Acyl-CoA_DH_CS"/>
</dbReference>
<dbReference type="Gene3D" id="3.10.120.10">
    <property type="entry name" value="Cytochrome b5-like heme/steroid binding domain"/>
    <property type="match status" value="1"/>
</dbReference>